<dbReference type="VEuPathDB" id="VectorBase:RSAN_033125"/>
<evidence type="ECO:0000313" key="7">
    <source>
        <dbReference type="Proteomes" id="UP000821837"/>
    </source>
</evidence>
<organism evidence="6 7">
    <name type="scientific">Rhipicephalus sanguineus</name>
    <name type="common">Brown dog tick</name>
    <name type="synonym">Ixodes sanguineus</name>
    <dbReference type="NCBI Taxonomy" id="34632"/>
    <lineage>
        <taxon>Eukaryota</taxon>
        <taxon>Metazoa</taxon>
        <taxon>Ecdysozoa</taxon>
        <taxon>Arthropoda</taxon>
        <taxon>Chelicerata</taxon>
        <taxon>Arachnida</taxon>
        <taxon>Acari</taxon>
        <taxon>Parasitiformes</taxon>
        <taxon>Ixodida</taxon>
        <taxon>Ixodoidea</taxon>
        <taxon>Ixodidae</taxon>
        <taxon>Rhipicephalinae</taxon>
        <taxon>Rhipicephalus</taxon>
        <taxon>Rhipicephalus</taxon>
    </lineage>
</organism>
<protein>
    <recommendedName>
        <fullName evidence="5">RRM domain-containing protein</fullName>
    </recommendedName>
</protein>
<evidence type="ECO:0000259" key="5">
    <source>
        <dbReference type="PROSITE" id="PS50102"/>
    </source>
</evidence>
<dbReference type="Proteomes" id="UP000821837">
    <property type="component" value="Chromosome 11"/>
</dbReference>
<evidence type="ECO:0000256" key="4">
    <source>
        <dbReference type="SAM" id="MobiDB-lite"/>
    </source>
</evidence>
<evidence type="ECO:0000256" key="3">
    <source>
        <dbReference type="PROSITE-ProRule" id="PRU00176"/>
    </source>
</evidence>
<dbReference type="InterPro" id="IPR012677">
    <property type="entry name" value="Nucleotide-bd_a/b_plait_sf"/>
</dbReference>
<dbReference type="InterPro" id="IPR050666">
    <property type="entry name" value="ESRP"/>
</dbReference>
<evidence type="ECO:0000313" key="6">
    <source>
        <dbReference type="EMBL" id="KAH7972798.1"/>
    </source>
</evidence>
<feature type="compositionally biased region" description="Basic and acidic residues" evidence="4">
    <location>
        <begin position="181"/>
        <end position="195"/>
    </location>
</feature>
<dbReference type="GO" id="GO:0003723">
    <property type="term" value="F:RNA binding"/>
    <property type="evidence" value="ECO:0007669"/>
    <property type="project" value="UniProtKB-UniRule"/>
</dbReference>
<dbReference type="EMBL" id="JABSTV010001247">
    <property type="protein sequence ID" value="KAH7972798.1"/>
    <property type="molecule type" value="Genomic_DNA"/>
</dbReference>
<feature type="compositionally biased region" description="Basic residues" evidence="4">
    <location>
        <begin position="132"/>
        <end position="149"/>
    </location>
</feature>
<comment type="caution">
    <text evidence="6">The sequence shown here is derived from an EMBL/GenBank/DDBJ whole genome shotgun (WGS) entry which is preliminary data.</text>
</comment>
<feature type="compositionally biased region" description="Basic and acidic residues" evidence="4">
    <location>
        <begin position="109"/>
        <end position="131"/>
    </location>
</feature>
<reference evidence="6" key="1">
    <citation type="journal article" date="2020" name="Cell">
        <title>Large-Scale Comparative Analyses of Tick Genomes Elucidate Their Genetic Diversity and Vector Capacities.</title>
        <authorList>
            <consortium name="Tick Genome and Microbiome Consortium (TIGMIC)"/>
            <person name="Jia N."/>
            <person name="Wang J."/>
            <person name="Shi W."/>
            <person name="Du L."/>
            <person name="Sun Y."/>
            <person name="Zhan W."/>
            <person name="Jiang J.F."/>
            <person name="Wang Q."/>
            <person name="Zhang B."/>
            <person name="Ji P."/>
            <person name="Bell-Sakyi L."/>
            <person name="Cui X.M."/>
            <person name="Yuan T.T."/>
            <person name="Jiang B.G."/>
            <person name="Yang W.F."/>
            <person name="Lam T.T."/>
            <person name="Chang Q.C."/>
            <person name="Ding S.J."/>
            <person name="Wang X.J."/>
            <person name="Zhu J.G."/>
            <person name="Ruan X.D."/>
            <person name="Zhao L."/>
            <person name="Wei J.T."/>
            <person name="Ye R.Z."/>
            <person name="Que T.C."/>
            <person name="Du C.H."/>
            <person name="Zhou Y.H."/>
            <person name="Cheng J.X."/>
            <person name="Dai P.F."/>
            <person name="Guo W.B."/>
            <person name="Han X.H."/>
            <person name="Huang E.J."/>
            <person name="Li L.F."/>
            <person name="Wei W."/>
            <person name="Gao Y.C."/>
            <person name="Liu J.Z."/>
            <person name="Shao H.Z."/>
            <person name="Wang X."/>
            <person name="Wang C.C."/>
            <person name="Yang T.C."/>
            <person name="Huo Q.B."/>
            <person name="Li W."/>
            <person name="Chen H.Y."/>
            <person name="Chen S.E."/>
            <person name="Zhou L.G."/>
            <person name="Ni X.B."/>
            <person name="Tian J.H."/>
            <person name="Sheng Y."/>
            <person name="Liu T."/>
            <person name="Pan Y.S."/>
            <person name="Xia L.Y."/>
            <person name="Li J."/>
            <person name="Zhao F."/>
            <person name="Cao W.C."/>
        </authorList>
    </citation>
    <scope>NUCLEOTIDE SEQUENCE</scope>
    <source>
        <strain evidence="6">Rsan-2018</strain>
    </source>
</reference>
<dbReference type="AlphaFoldDB" id="A0A9D4T5U9"/>
<dbReference type="CDD" id="cd12510">
    <property type="entry name" value="RRM1_RBM12_like"/>
    <property type="match status" value="1"/>
</dbReference>
<accession>A0A9D4T5U9</accession>
<evidence type="ECO:0000256" key="2">
    <source>
        <dbReference type="ARBA" id="ARBA00022884"/>
    </source>
</evidence>
<dbReference type="PROSITE" id="PS50102">
    <property type="entry name" value="RRM"/>
    <property type="match status" value="1"/>
</dbReference>
<proteinExistence type="predicted"/>
<gene>
    <name evidence="6" type="ORF">HPB52_017272</name>
</gene>
<keyword evidence="2 3" id="KW-0694">RNA-binding</keyword>
<reference evidence="6" key="2">
    <citation type="submission" date="2021-09" db="EMBL/GenBank/DDBJ databases">
        <authorList>
            <person name="Jia N."/>
            <person name="Wang J."/>
            <person name="Shi W."/>
            <person name="Du L."/>
            <person name="Sun Y."/>
            <person name="Zhan W."/>
            <person name="Jiang J."/>
            <person name="Wang Q."/>
            <person name="Zhang B."/>
            <person name="Ji P."/>
            <person name="Sakyi L.B."/>
            <person name="Cui X."/>
            <person name="Yuan T."/>
            <person name="Jiang B."/>
            <person name="Yang W."/>
            <person name="Lam T.T.-Y."/>
            <person name="Chang Q."/>
            <person name="Ding S."/>
            <person name="Wang X."/>
            <person name="Zhu J."/>
            <person name="Ruan X."/>
            <person name="Zhao L."/>
            <person name="Wei J."/>
            <person name="Que T."/>
            <person name="Du C."/>
            <person name="Cheng J."/>
            <person name="Dai P."/>
            <person name="Han X."/>
            <person name="Huang E."/>
            <person name="Gao Y."/>
            <person name="Liu J."/>
            <person name="Shao H."/>
            <person name="Ye R."/>
            <person name="Li L."/>
            <person name="Wei W."/>
            <person name="Wang X."/>
            <person name="Wang C."/>
            <person name="Huo Q."/>
            <person name="Li W."/>
            <person name="Guo W."/>
            <person name="Chen H."/>
            <person name="Chen S."/>
            <person name="Zhou L."/>
            <person name="Zhou L."/>
            <person name="Ni X."/>
            <person name="Tian J."/>
            <person name="Zhou Y."/>
            <person name="Sheng Y."/>
            <person name="Liu T."/>
            <person name="Pan Y."/>
            <person name="Xia L."/>
            <person name="Li J."/>
            <person name="Zhao F."/>
            <person name="Cao W."/>
        </authorList>
    </citation>
    <scope>NUCLEOTIDE SEQUENCE</scope>
    <source>
        <strain evidence="6">Rsan-2018</strain>
        <tissue evidence="6">Larvae</tissue>
    </source>
</reference>
<name>A0A9D4T5U9_RHISA</name>
<keyword evidence="1" id="KW-0677">Repeat</keyword>
<feature type="domain" description="RRM" evidence="5">
    <location>
        <begin position="16"/>
        <end position="87"/>
    </location>
</feature>
<sequence length="303" mass="33291">MVAAICRCRKPSIMSIIIRLQNLPWVANSLDIRRYFQGLNIPEGGVHIVGGEKGDAFIAFSSDEDARQAMERDGGKLKEVRVKLLLSSRAEMQRVIDQARAQHAAPPPVKKEEQRRRPSPDDRSRRPPRDRSPRRRSSRRDRSHSRTPPHRRDKDRSRTSRPDDRGRSFDESSKVSNGQASERKGSDEKPPHSDQSKMAPPVFQATQQQSDVGSAPVNMACPPAPLPNFTNFNLPPVGLLNNLSGLAANLMSGLMGTAGGGMMGTMAGNMGEGVPVNVARIIPVVSSLQSVVACRAAWLPEWP</sequence>
<feature type="region of interest" description="Disordered" evidence="4">
    <location>
        <begin position="99"/>
        <end position="213"/>
    </location>
</feature>
<keyword evidence="7" id="KW-1185">Reference proteome</keyword>
<dbReference type="InterPro" id="IPR000504">
    <property type="entry name" value="RRM_dom"/>
</dbReference>
<dbReference type="Gene3D" id="3.30.70.330">
    <property type="match status" value="1"/>
</dbReference>
<dbReference type="SUPFAM" id="SSF54928">
    <property type="entry name" value="RNA-binding domain, RBD"/>
    <property type="match status" value="1"/>
</dbReference>
<evidence type="ECO:0000256" key="1">
    <source>
        <dbReference type="ARBA" id="ARBA00022737"/>
    </source>
</evidence>
<feature type="compositionally biased region" description="Basic and acidic residues" evidence="4">
    <location>
        <begin position="150"/>
        <end position="173"/>
    </location>
</feature>
<dbReference type="InterPro" id="IPR035979">
    <property type="entry name" value="RBD_domain_sf"/>
</dbReference>
<dbReference type="PANTHER" id="PTHR13976">
    <property type="entry name" value="HETEROGENEOUS NUCLEAR RIBONUCLEOPROTEIN-RELATED"/>
    <property type="match status" value="1"/>
</dbReference>